<dbReference type="InterPro" id="IPR012337">
    <property type="entry name" value="RNaseH-like_sf"/>
</dbReference>
<dbReference type="GO" id="GO:0004523">
    <property type="term" value="F:RNA-DNA hybrid ribonuclease activity"/>
    <property type="evidence" value="ECO:0007669"/>
    <property type="project" value="InterPro"/>
</dbReference>
<dbReference type="InterPro" id="IPR044730">
    <property type="entry name" value="RNase_H-like_dom_plant"/>
</dbReference>
<dbReference type="PANTHER" id="PTHR47074:SF48">
    <property type="entry name" value="POLYNUCLEOTIDYL TRANSFERASE, RIBONUCLEASE H-LIKE SUPERFAMILY PROTEIN"/>
    <property type="match status" value="1"/>
</dbReference>
<reference evidence="2 3" key="1">
    <citation type="journal article" date="2014" name="Am. J. Bot.">
        <title>Genome assembly and annotation for red clover (Trifolium pratense; Fabaceae).</title>
        <authorList>
            <person name="Istvanek J."/>
            <person name="Jaros M."/>
            <person name="Krenek A."/>
            <person name="Repkova J."/>
        </authorList>
    </citation>
    <scope>NUCLEOTIDE SEQUENCE [LARGE SCALE GENOMIC DNA]</scope>
    <source>
        <strain evidence="3">cv. Tatra</strain>
        <tissue evidence="2">Young leaves</tissue>
    </source>
</reference>
<evidence type="ECO:0000313" key="3">
    <source>
        <dbReference type="Proteomes" id="UP000236291"/>
    </source>
</evidence>
<feature type="non-terminal residue" evidence="2">
    <location>
        <position position="1"/>
    </location>
</feature>
<dbReference type="InterPro" id="IPR002156">
    <property type="entry name" value="RNaseH_domain"/>
</dbReference>
<dbReference type="SUPFAM" id="SSF53098">
    <property type="entry name" value="Ribonuclease H-like"/>
    <property type="match status" value="1"/>
</dbReference>
<dbReference type="Pfam" id="PF13456">
    <property type="entry name" value="RVT_3"/>
    <property type="match status" value="1"/>
</dbReference>
<dbReference type="AlphaFoldDB" id="A0A2K3M6Z0"/>
<gene>
    <name evidence="2" type="ORF">L195_g042607</name>
</gene>
<dbReference type="Gene3D" id="3.30.420.10">
    <property type="entry name" value="Ribonuclease H-like superfamily/Ribonuclease H"/>
    <property type="match status" value="1"/>
</dbReference>
<dbReference type="CDD" id="cd06222">
    <property type="entry name" value="RNase_H_like"/>
    <property type="match status" value="1"/>
</dbReference>
<organism evidence="2 3">
    <name type="scientific">Trifolium pratense</name>
    <name type="common">Red clover</name>
    <dbReference type="NCBI Taxonomy" id="57577"/>
    <lineage>
        <taxon>Eukaryota</taxon>
        <taxon>Viridiplantae</taxon>
        <taxon>Streptophyta</taxon>
        <taxon>Embryophyta</taxon>
        <taxon>Tracheophyta</taxon>
        <taxon>Spermatophyta</taxon>
        <taxon>Magnoliopsida</taxon>
        <taxon>eudicotyledons</taxon>
        <taxon>Gunneridae</taxon>
        <taxon>Pentapetalae</taxon>
        <taxon>rosids</taxon>
        <taxon>fabids</taxon>
        <taxon>Fabales</taxon>
        <taxon>Fabaceae</taxon>
        <taxon>Papilionoideae</taxon>
        <taxon>50 kb inversion clade</taxon>
        <taxon>NPAAA clade</taxon>
        <taxon>Hologalegina</taxon>
        <taxon>IRL clade</taxon>
        <taxon>Trifolieae</taxon>
        <taxon>Trifolium</taxon>
    </lineage>
</organism>
<sequence>LGLDIHDMLSEPIMSIVGLPTSSTLQAHWAGLKHEGDVRNSSRNCEQHVMVWKKPQRNWYKCNIDAGFHKEGEKLVQAGEAIAVLEATKELHQRGYLNVTFETDSQNVVNAIYNLHSSVSEFSVIVCKIKCLLSNRCDFEVKSIKRQANMVAHTLARAAISWPSHCIFEFIPPCIEHLLYNELI</sequence>
<dbReference type="GO" id="GO:0003677">
    <property type="term" value="F:DNA binding"/>
    <property type="evidence" value="ECO:0007669"/>
    <property type="project" value="UniProtKB-KW"/>
</dbReference>
<dbReference type="Proteomes" id="UP000236291">
    <property type="component" value="Unassembled WGS sequence"/>
</dbReference>
<protein>
    <submittedName>
        <fullName evidence="2">Replication protein A 70 kDa DNA-binding subunit</fullName>
    </submittedName>
</protein>
<proteinExistence type="predicted"/>
<dbReference type="InterPro" id="IPR052929">
    <property type="entry name" value="RNase_H-like_EbsB-rel"/>
</dbReference>
<dbReference type="EMBL" id="ASHM01051416">
    <property type="protein sequence ID" value="PNX86529.1"/>
    <property type="molecule type" value="Genomic_DNA"/>
</dbReference>
<name>A0A2K3M6Z0_TRIPR</name>
<accession>A0A2K3M6Z0</accession>
<evidence type="ECO:0000313" key="2">
    <source>
        <dbReference type="EMBL" id="PNX86529.1"/>
    </source>
</evidence>
<keyword evidence="2" id="KW-0238">DNA-binding</keyword>
<evidence type="ECO:0000259" key="1">
    <source>
        <dbReference type="Pfam" id="PF13456"/>
    </source>
</evidence>
<comment type="caution">
    <text evidence="2">The sequence shown here is derived from an EMBL/GenBank/DDBJ whole genome shotgun (WGS) entry which is preliminary data.</text>
</comment>
<feature type="domain" description="RNase H type-1" evidence="1">
    <location>
        <begin position="75"/>
        <end position="159"/>
    </location>
</feature>
<reference evidence="2 3" key="2">
    <citation type="journal article" date="2017" name="Front. Plant Sci.">
        <title>Gene Classification and Mining of Molecular Markers Useful in Red Clover (Trifolium pratense) Breeding.</title>
        <authorList>
            <person name="Istvanek J."/>
            <person name="Dluhosova J."/>
            <person name="Dluhos P."/>
            <person name="Patkova L."/>
            <person name="Nedelnik J."/>
            <person name="Repkova J."/>
        </authorList>
    </citation>
    <scope>NUCLEOTIDE SEQUENCE [LARGE SCALE GENOMIC DNA]</scope>
    <source>
        <strain evidence="3">cv. Tatra</strain>
        <tissue evidence="2">Young leaves</tissue>
    </source>
</reference>
<dbReference type="InterPro" id="IPR036397">
    <property type="entry name" value="RNaseH_sf"/>
</dbReference>
<dbReference type="PANTHER" id="PTHR47074">
    <property type="entry name" value="BNAC02G40300D PROTEIN"/>
    <property type="match status" value="1"/>
</dbReference>